<evidence type="ECO:0000259" key="4">
    <source>
        <dbReference type="Pfam" id="PF00675"/>
    </source>
</evidence>
<dbReference type="PANTHER" id="PTHR11851">
    <property type="entry name" value="METALLOPROTEASE"/>
    <property type="match status" value="1"/>
</dbReference>
<dbReference type="InterPro" id="IPR050361">
    <property type="entry name" value="MPP/UQCRC_Complex"/>
</dbReference>
<gene>
    <name evidence="6" type="ORF">PN36_14205</name>
</gene>
<accession>A0A4E0R3R2</accession>
<dbReference type="GO" id="GO:0006508">
    <property type="term" value="P:proteolysis"/>
    <property type="evidence" value="ECO:0007669"/>
    <property type="project" value="InterPro"/>
</dbReference>
<organism evidence="6 7">
    <name type="scientific">Candidatus Thiomargarita nelsonii</name>
    <dbReference type="NCBI Taxonomy" id="1003181"/>
    <lineage>
        <taxon>Bacteria</taxon>
        <taxon>Pseudomonadati</taxon>
        <taxon>Pseudomonadota</taxon>
        <taxon>Gammaproteobacteria</taxon>
        <taxon>Thiotrichales</taxon>
        <taxon>Thiotrichaceae</taxon>
        <taxon>Thiomargarita</taxon>
    </lineage>
</organism>
<name>A0A4E0R3R2_9GAMM</name>
<dbReference type="Proteomes" id="UP000030428">
    <property type="component" value="Unassembled WGS sequence"/>
</dbReference>
<dbReference type="Pfam" id="PF00675">
    <property type="entry name" value="Peptidase_M16"/>
    <property type="match status" value="1"/>
</dbReference>
<feature type="domain" description="Peptidase M16 N-terminal" evidence="4">
    <location>
        <begin position="13"/>
        <end position="138"/>
    </location>
</feature>
<evidence type="ECO:0000313" key="6">
    <source>
        <dbReference type="EMBL" id="TGO03021.1"/>
    </source>
</evidence>
<evidence type="ECO:0000256" key="1">
    <source>
        <dbReference type="ARBA" id="ARBA00001947"/>
    </source>
</evidence>
<evidence type="ECO:0000256" key="3">
    <source>
        <dbReference type="RuleBase" id="RU004447"/>
    </source>
</evidence>
<dbReference type="Pfam" id="PF05193">
    <property type="entry name" value="Peptidase_M16_C"/>
    <property type="match status" value="1"/>
</dbReference>
<reference evidence="6 7" key="1">
    <citation type="journal article" date="2016" name="Front. Microbiol.">
        <title>Single-Cell (Meta-)Genomics of a Dimorphic Candidatus Thiomargarita nelsonii Reveals Genomic Plasticity.</title>
        <authorList>
            <person name="Flood B.E."/>
            <person name="Fliss P."/>
            <person name="Jones D.S."/>
            <person name="Dick G.J."/>
            <person name="Jain S."/>
            <person name="Kaster A.K."/>
            <person name="Winkel M."/>
            <person name="Mussmann M."/>
            <person name="Bailey J."/>
        </authorList>
    </citation>
    <scope>NUCLEOTIDE SEQUENCE [LARGE SCALE GENOMIC DNA]</scope>
    <source>
        <strain evidence="6">Hydrate Ridge</strain>
    </source>
</reference>
<protein>
    <recommendedName>
        <fullName evidence="8">Peptidase M16</fullName>
    </recommendedName>
</protein>
<dbReference type="Gene3D" id="3.30.830.10">
    <property type="entry name" value="Metalloenzyme, LuxS/M16 peptidase-like"/>
    <property type="match status" value="2"/>
</dbReference>
<dbReference type="PROSITE" id="PS00143">
    <property type="entry name" value="INSULINASE"/>
    <property type="match status" value="1"/>
</dbReference>
<dbReference type="SUPFAM" id="SSF63411">
    <property type="entry name" value="LuxS/MPP-like metallohydrolase"/>
    <property type="match status" value="2"/>
</dbReference>
<evidence type="ECO:0000313" key="7">
    <source>
        <dbReference type="Proteomes" id="UP000030428"/>
    </source>
</evidence>
<dbReference type="GO" id="GO:0046872">
    <property type="term" value="F:metal ion binding"/>
    <property type="evidence" value="ECO:0007669"/>
    <property type="project" value="InterPro"/>
</dbReference>
<evidence type="ECO:0000259" key="5">
    <source>
        <dbReference type="Pfam" id="PF05193"/>
    </source>
</evidence>
<proteinExistence type="inferred from homology"/>
<dbReference type="InterPro" id="IPR007863">
    <property type="entry name" value="Peptidase_M16_C"/>
</dbReference>
<dbReference type="EMBL" id="JSZA02000048">
    <property type="protein sequence ID" value="TGO03021.1"/>
    <property type="molecule type" value="Genomic_DNA"/>
</dbReference>
<dbReference type="PANTHER" id="PTHR11851:SF49">
    <property type="entry name" value="MITOCHONDRIAL-PROCESSING PEPTIDASE SUBUNIT ALPHA"/>
    <property type="match status" value="1"/>
</dbReference>
<comment type="similarity">
    <text evidence="2 3">Belongs to the peptidase M16 family.</text>
</comment>
<dbReference type="InterPro" id="IPR011765">
    <property type="entry name" value="Pept_M16_N"/>
</dbReference>
<dbReference type="InterPro" id="IPR001431">
    <property type="entry name" value="Pept_M16_Zn_BS"/>
</dbReference>
<comment type="cofactor">
    <cofactor evidence="1">
        <name>Zn(2+)</name>
        <dbReference type="ChEBI" id="CHEBI:29105"/>
    </cofactor>
</comment>
<comment type="caution">
    <text evidence="6">The sequence shown here is derived from an EMBL/GenBank/DDBJ whole genome shotgun (WGS) entry which is preliminary data.</text>
</comment>
<dbReference type="InterPro" id="IPR011249">
    <property type="entry name" value="Metalloenz_LuxS/M16"/>
</dbReference>
<dbReference type="GO" id="GO:0004222">
    <property type="term" value="F:metalloendopeptidase activity"/>
    <property type="evidence" value="ECO:0007669"/>
    <property type="project" value="InterPro"/>
</dbReference>
<evidence type="ECO:0008006" key="8">
    <source>
        <dbReference type="Google" id="ProtNLM"/>
    </source>
</evidence>
<dbReference type="AlphaFoldDB" id="A0A4E0R3R2"/>
<keyword evidence="7" id="KW-1185">Reference proteome</keyword>
<evidence type="ECO:0000256" key="2">
    <source>
        <dbReference type="ARBA" id="ARBA00007261"/>
    </source>
</evidence>
<feature type="domain" description="Peptidase M16 C-terminal" evidence="5">
    <location>
        <begin position="153"/>
        <end position="318"/>
    </location>
</feature>
<sequence>MQNTTTLPNGTQVISQHIPGIQSVALGIWLQHGSRHEAPHQAGYTHLLEHLLFKGTKQHSATELATHFAAMGGQINAQTGRELTALYGLVTADKAGELLSLLLEVYLAPAFSEADVVHERQIVLQEMALGSDQEDAILAQIWPSNAQPTLQNATAAMLHDYWRENVQTCRLWITAAGAVRHDDLLERCTELSNFPKGQVPEQQSPQFVPVCHQIDNLSSQVQLTWVFPAPPFASPLLPVYIIANHLLAGSTVSRLYQALRLDRPLVYGVQGRLECYTDAGLWWIQTVVPVQHLTICRQRVETVWQTLAATGPTSAELACTLAHLQARVQLEADDSQATMERLAREAIYLGEIRTPASYLAQLESVGDIREIMQVAWKNRAYFEG</sequence>